<evidence type="ECO:0000313" key="2">
    <source>
        <dbReference type="Proteomes" id="UP000275846"/>
    </source>
</evidence>
<dbReference type="Proteomes" id="UP000275846">
    <property type="component" value="Unassembled WGS sequence"/>
</dbReference>
<gene>
    <name evidence="1" type="ORF">SSLN_LOCUS5651</name>
</gene>
<proteinExistence type="predicted"/>
<dbReference type="AlphaFoldDB" id="A0A183SN53"/>
<name>A0A183SN53_SCHSO</name>
<accession>A0A183SN53</accession>
<dbReference type="EMBL" id="UYSU01033339">
    <property type="protein sequence ID" value="VDL92036.1"/>
    <property type="molecule type" value="Genomic_DNA"/>
</dbReference>
<reference evidence="3" key="1">
    <citation type="submission" date="2016-06" db="UniProtKB">
        <authorList>
            <consortium name="WormBaseParasite"/>
        </authorList>
    </citation>
    <scope>IDENTIFICATION</scope>
</reference>
<dbReference type="WBParaSite" id="SSLN_0000583201-mRNA-1">
    <property type="protein sequence ID" value="SSLN_0000583201-mRNA-1"/>
    <property type="gene ID" value="SSLN_0000583201"/>
</dbReference>
<evidence type="ECO:0000313" key="3">
    <source>
        <dbReference type="WBParaSite" id="SSLN_0000583201-mRNA-1"/>
    </source>
</evidence>
<reference evidence="1 2" key="2">
    <citation type="submission" date="2018-11" db="EMBL/GenBank/DDBJ databases">
        <authorList>
            <consortium name="Pathogen Informatics"/>
        </authorList>
    </citation>
    <scope>NUCLEOTIDE SEQUENCE [LARGE SCALE GENOMIC DNA]</scope>
    <source>
        <strain evidence="1 2">NST_G2</strain>
    </source>
</reference>
<evidence type="ECO:0000313" key="1">
    <source>
        <dbReference type="EMBL" id="VDL92036.1"/>
    </source>
</evidence>
<protein>
    <submittedName>
        <fullName evidence="1 3">Uncharacterized protein</fullName>
    </submittedName>
</protein>
<sequence length="80" mass="8729">MHIACSRLRIATSSARQRVHIFSRTTGNALAGFAFEGVLKLQSDGCLALEQLSPACSQVDLHLGCRLSMFHLSLWFAAPL</sequence>
<organism evidence="3">
    <name type="scientific">Schistocephalus solidus</name>
    <name type="common">Tapeworm</name>
    <dbReference type="NCBI Taxonomy" id="70667"/>
    <lineage>
        <taxon>Eukaryota</taxon>
        <taxon>Metazoa</taxon>
        <taxon>Spiralia</taxon>
        <taxon>Lophotrochozoa</taxon>
        <taxon>Platyhelminthes</taxon>
        <taxon>Cestoda</taxon>
        <taxon>Eucestoda</taxon>
        <taxon>Diphyllobothriidea</taxon>
        <taxon>Diphyllobothriidae</taxon>
        <taxon>Schistocephalus</taxon>
    </lineage>
</organism>
<keyword evidence="2" id="KW-1185">Reference proteome</keyword>